<evidence type="ECO:0000313" key="2">
    <source>
        <dbReference type="EMBL" id="MBA8957518.1"/>
    </source>
</evidence>
<feature type="transmembrane region" description="Helical" evidence="1">
    <location>
        <begin position="37"/>
        <end position="61"/>
    </location>
</feature>
<evidence type="ECO:0000256" key="1">
    <source>
        <dbReference type="SAM" id="Phobius"/>
    </source>
</evidence>
<name>A0A7W3M0D0_ACTNM</name>
<organism evidence="2 3">
    <name type="scientific">Actinomadura namibiensis</name>
    <dbReference type="NCBI Taxonomy" id="182080"/>
    <lineage>
        <taxon>Bacteria</taxon>
        <taxon>Bacillati</taxon>
        <taxon>Actinomycetota</taxon>
        <taxon>Actinomycetes</taxon>
        <taxon>Streptosporangiales</taxon>
        <taxon>Thermomonosporaceae</taxon>
        <taxon>Actinomadura</taxon>
    </lineage>
</organism>
<proteinExistence type="predicted"/>
<reference evidence="2 3" key="1">
    <citation type="submission" date="2020-08" db="EMBL/GenBank/DDBJ databases">
        <title>Genomic Encyclopedia of Type Strains, Phase IV (KMG-IV): sequencing the most valuable type-strain genomes for metagenomic binning, comparative biology and taxonomic classification.</title>
        <authorList>
            <person name="Goeker M."/>
        </authorList>
    </citation>
    <scope>NUCLEOTIDE SEQUENCE [LARGE SCALE GENOMIC DNA]</scope>
    <source>
        <strain evidence="2 3">DSM 44197</strain>
    </source>
</reference>
<dbReference type="RefSeq" id="WP_182849331.1">
    <property type="nucleotide sequence ID" value="NZ_BAAALP010000061.1"/>
</dbReference>
<dbReference type="EMBL" id="JACJIA010000025">
    <property type="protein sequence ID" value="MBA8957518.1"/>
    <property type="molecule type" value="Genomic_DNA"/>
</dbReference>
<keyword evidence="3" id="KW-1185">Reference proteome</keyword>
<comment type="caution">
    <text evidence="2">The sequence shown here is derived from an EMBL/GenBank/DDBJ whole genome shotgun (WGS) entry which is preliminary data.</text>
</comment>
<dbReference type="AlphaFoldDB" id="A0A7W3M0D0"/>
<dbReference type="Proteomes" id="UP000572680">
    <property type="component" value="Unassembled WGS sequence"/>
</dbReference>
<keyword evidence="1" id="KW-0812">Transmembrane</keyword>
<feature type="transmembrane region" description="Helical" evidence="1">
    <location>
        <begin position="82"/>
        <end position="105"/>
    </location>
</feature>
<gene>
    <name evidence="2" type="ORF">HNR61_009211</name>
</gene>
<accession>A0A7W3M0D0</accession>
<keyword evidence="1" id="KW-1133">Transmembrane helix</keyword>
<keyword evidence="1" id="KW-0472">Membrane</keyword>
<protein>
    <submittedName>
        <fullName evidence="2">CBS-domain-containing membrane protein</fullName>
    </submittedName>
</protein>
<sequence>MSHGWSGNPYDVYNDPDGPYYNPYYYGPPARPAPGSAVAALVCSSVATFACCNVLALPAVITSAMAVSRSARDPRGARALTVWSWALFGGAMAVAVVYVTLMVAFGV</sequence>
<evidence type="ECO:0000313" key="3">
    <source>
        <dbReference type="Proteomes" id="UP000572680"/>
    </source>
</evidence>